<protein>
    <submittedName>
        <fullName evidence="1">Uncharacterized protein</fullName>
    </submittedName>
</protein>
<evidence type="ECO:0000313" key="1">
    <source>
        <dbReference type="EMBL" id="MBN8235685.1"/>
    </source>
</evidence>
<name>A0ABS3DWE8_9BACI</name>
<organism evidence="1 2">
    <name type="scientific">Halobacillus kuroshimensis</name>
    <dbReference type="NCBI Taxonomy" id="302481"/>
    <lineage>
        <taxon>Bacteria</taxon>
        <taxon>Bacillati</taxon>
        <taxon>Bacillota</taxon>
        <taxon>Bacilli</taxon>
        <taxon>Bacillales</taxon>
        <taxon>Bacillaceae</taxon>
        <taxon>Halobacillus</taxon>
    </lineage>
</organism>
<gene>
    <name evidence="1" type="ORF">JF544_10530</name>
</gene>
<dbReference type="EMBL" id="JAEKJY010000003">
    <property type="protein sequence ID" value="MBN8235685.1"/>
    <property type="molecule type" value="Genomic_DNA"/>
</dbReference>
<keyword evidence="2" id="KW-1185">Reference proteome</keyword>
<proteinExistence type="predicted"/>
<dbReference type="RefSeq" id="WP_206933803.1">
    <property type="nucleotide sequence ID" value="NZ_JAEKJY010000003.1"/>
</dbReference>
<sequence>MKDQASLLKSIEILYQQQLELQGDPSDPCSPLLAKLMRIDTIPFCFYGHHSSIPFSAEGDIGGETFQTWCFRIEAIHKQEKNVLLSLLQPFTIYGEPAGWMEEIYALKRTDCLITQPVPSISSLSCLNIDLMKRDIIMEPKW</sequence>
<dbReference type="Proteomes" id="UP000663970">
    <property type="component" value="Unassembled WGS sequence"/>
</dbReference>
<evidence type="ECO:0000313" key="2">
    <source>
        <dbReference type="Proteomes" id="UP000663970"/>
    </source>
</evidence>
<accession>A0ABS3DWE8</accession>
<reference evidence="1 2" key="1">
    <citation type="submission" date="2020-12" db="EMBL/GenBank/DDBJ databases">
        <title>Oil enriched cultivation method for isolating marine PHA-producing bacteria.</title>
        <authorList>
            <person name="Zheng W."/>
            <person name="Yu S."/>
            <person name="Huang Y."/>
        </authorList>
    </citation>
    <scope>NUCLEOTIDE SEQUENCE [LARGE SCALE GENOMIC DNA]</scope>
    <source>
        <strain evidence="1 2">SY-2-6</strain>
    </source>
</reference>
<comment type="caution">
    <text evidence="1">The sequence shown here is derived from an EMBL/GenBank/DDBJ whole genome shotgun (WGS) entry which is preliminary data.</text>
</comment>